<dbReference type="InterPro" id="IPR012337">
    <property type="entry name" value="RNaseH-like_sf"/>
</dbReference>
<dbReference type="Proteomes" id="UP001595748">
    <property type="component" value="Unassembled WGS sequence"/>
</dbReference>
<dbReference type="InterPro" id="IPR038717">
    <property type="entry name" value="Tc1-like_DDE_dom"/>
</dbReference>
<keyword evidence="3" id="KW-1185">Reference proteome</keyword>
<proteinExistence type="predicted"/>
<gene>
    <name evidence="2" type="ORF">ACFOPQ_05015</name>
</gene>
<dbReference type="SUPFAM" id="SSF53098">
    <property type="entry name" value="Ribonuclease H-like"/>
    <property type="match status" value="1"/>
</dbReference>
<dbReference type="PANTHER" id="PTHR46564">
    <property type="entry name" value="TRANSPOSASE"/>
    <property type="match status" value="1"/>
</dbReference>
<dbReference type="Pfam" id="PF13358">
    <property type="entry name" value="DDE_3"/>
    <property type="match status" value="1"/>
</dbReference>
<evidence type="ECO:0000259" key="1">
    <source>
        <dbReference type="Pfam" id="PF13358"/>
    </source>
</evidence>
<feature type="domain" description="Tc1-like transposase DDE" evidence="1">
    <location>
        <begin position="2"/>
        <end position="142"/>
    </location>
</feature>
<dbReference type="EMBL" id="JBHRZF010000045">
    <property type="protein sequence ID" value="MFC3860123.1"/>
    <property type="molecule type" value="Genomic_DNA"/>
</dbReference>
<evidence type="ECO:0000313" key="2">
    <source>
        <dbReference type="EMBL" id="MFC3860123.1"/>
    </source>
</evidence>
<protein>
    <submittedName>
        <fullName evidence="2">IS630 family transposase</fullName>
    </submittedName>
</protein>
<dbReference type="RefSeq" id="WP_380076275.1">
    <property type="nucleotide sequence ID" value="NZ_JBHRZF010000045.1"/>
</dbReference>
<comment type="caution">
    <text evidence="2">The sequence shown here is derived from an EMBL/GenBank/DDBJ whole genome shotgun (WGS) entry which is preliminary data.</text>
</comment>
<organism evidence="2 3">
    <name type="scientific">Deinococcus antarcticus</name>
    <dbReference type="NCBI Taxonomy" id="1298767"/>
    <lineage>
        <taxon>Bacteria</taxon>
        <taxon>Thermotogati</taxon>
        <taxon>Deinococcota</taxon>
        <taxon>Deinococci</taxon>
        <taxon>Deinococcales</taxon>
        <taxon>Deinococcaceae</taxon>
        <taxon>Deinococcus</taxon>
    </lineage>
</organism>
<dbReference type="Gene3D" id="3.30.420.10">
    <property type="entry name" value="Ribonuclease H-like superfamily/Ribonuclease H"/>
    <property type="match status" value="1"/>
</dbReference>
<accession>A0ABV8A6S4</accession>
<dbReference type="NCBIfam" id="NF033545">
    <property type="entry name" value="transpos_IS630"/>
    <property type="match status" value="1"/>
</dbReference>
<reference evidence="3" key="1">
    <citation type="journal article" date="2019" name="Int. J. Syst. Evol. Microbiol.">
        <title>The Global Catalogue of Microorganisms (GCM) 10K type strain sequencing project: providing services to taxonomists for standard genome sequencing and annotation.</title>
        <authorList>
            <consortium name="The Broad Institute Genomics Platform"/>
            <consortium name="The Broad Institute Genome Sequencing Center for Infectious Disease"/>
            <person name="Wu L."/>
            <person name="Ma J."/>
        </authorList>
    </citation>
    <scope>NUCLEOTIDE SEQUENCE [LARGE SCALE GENOMIC DNA]</scope>
    <source>
        <strain evidence="3">CCTCC AB 2013263</strain>
    </source>
</reference>
<sequence>MVVWADEVGISMKPVVSNTWATRGQTPVIFAKTNWKKLSVIGGITSQGQFFQQTHEGSIKAPGFIAFLSHLLRHLKGKITVVVDNASIHKAKSVSDFLAKHDRLSITYLPPYCPELNPVELVWAYLKRHLLANYCPGTLEQLKAYLRTAWPKIRYRQLPAKLLGIQLDSTSVPDSFEKRCAGS</sequence>
<name>A0ABV8A6S4_9DEIO</name>
<dbReference type="InterPro" id="IPR036397">
    <property type="entry name" value="RNaseH_sf"/>
</dbReference>
<dbReference type="InterPro" id="IPR047655">
    <property type="entry name" value="Transpos_IS630-like"/>
</dbReference>
<dbReference type="PANTHER" id="PTHR46564:SF1">
    <property type="entry name" value="TRANSPOSASE"/>
    <property type="match status" value="1"/>
</dbReference>
<evidence type="ECO:0000313" key="3">
    <source>
        <dbReference type="Proteomes" id="UP001595748"/>
    </source>
</evidence>